<evidence type="ECO:0000256" key="1">
    <source>
        <dbReference type="ARBA" id="ARBA00022723"/>
    </source>
</evidence>
<organism evidence="3 4">
    <name type="scientific">Roseibium hamelinense</name>
    <dbReference type="NCBI Taxonomy" id="150831"/>
    <lineage>
        <taxon>Bacteria</taxon>
        <taxon>Pseudomonadati</taxon>
        <taxon>Pseudomonadota</taxon>
        <taxon>Alphaproteobacteria</taxon>
        <taxon>Hyphomicrobiales</taxon>
        <taxon>Stappiaceae</taxon>
        <taxon>Roseibium</taxon>
    </lineage>
</organism>
<keyword evidence="4" id="KW-1185">Reference proteome</keyword>
<comment type="caution">
    <text evidence="3">The sequence shown here is derived from an EMBL/GenBank/DDBJ whole genome shotgun (WGS) entry which is preliminary data.</text>
</comment>
<sequence>MTPAPCLVPPPRTPRGHATVIGVHGSEGATGWKAFYTRRDLTSPTEAVEWATLPPGAVSGEHRHTRTEEIYLILDGEGEYALNGIRHPVRAGTLALTPPDNTHGLENTGNGVLNWWVIETLTPRTQEVLAGASPSGSNSMPAHIFDLTKTPNIDATRIFSGPLTSVNRAVLKQGDQSFFGDGTHEIAVFLNRGKANIAFPGFDGPLEGPACFLVPAGGEAAVGALSEAELYSVHLRVPQQ</sequence>
<dbReference type="EMBL" id="VLLF01000001">
    <property type="protein sequence ID" value="TWI92653.1"/>
    <property type="molecule type" value="Genomic_DNA"/>
</dbReference>
<dbReference type="RefSeq" id="WP_145340187.1">
    <property type="nucleotide sequence ID" value="NZ_SMLY01000087.1"/>
</dbReference>
<dbReference type="PANTHER" id="PTHR35848:SF6">
    <property type="entry name" value="CUPIN TYPE-2 DOMAIN-CONTAINING PROTEIN"/>
    <property type="match status" value="1"/>
</dbReference>
<keyword evidence="1" id="KW-0479">Metal-binding</keyword>
<dbReference type="Pfam" id="PF07883">
    <property type="entry name" value="Cupin_2"/>
    <property type="match status" value="1"/>
</dbReference>
<dbReference type="InterPro" id="IPR051610">
    <property type="entry name" value="GPI/OXD"/>
</dbReference>
<evidence type="ECO:0000313" key="4">
    <source>
        <dbReference type="Proteomes" id="UP000320593"/>
    </source>
</evidence>
<dbReference type="SUPFAM" id="SSF51182">
    <property type="entry name" value="RmlC-like cupins"/>
    <property type="match status" value="1"/>
</dbReference>
<proteinExistence type="predicted"/>
<dbReference type="PANTHER" id="PTHR35848">
    <property type="entry name" value="OXALATE-BINDING PROTEIN"/>
    <property type="match status" value="1"/>
</dbReference>
<dbReference type="Proteomes" id="UP000320593">
    <property type="component" value="Unassembled WGS sequence"/>
</dbReference>
<protein>
    <submittedName>
        <fullName evidence="3">Cupin domain-containing protein</fullName>
    </submittedName>
</protein>
<dbReference type="InterPro" id="IPR011051">
    <property type="entry name" value="RmlC_Cupin_sf"/>
</dbReference>
<feature type="domain" description="Cupin type-2" evidence="2">
    <location>
        <begin position="51"/>
        <end position="117"/>
    </location>
</feature>
<name>A0A562TH35_9HYPH</name>
<evidence type="ECO:0000259" key="2">
    <source>
        <dbReference type="Pfam" id="PF07883"/>
    </source>
</evidence>
<dbReference type="OrthoDB" id="116921at2"/>
<gene>
    <name evidence="3" type="ORF">JM93_00196</name>
</gene>
<accession>A0A562TH35</accession>
<dbReference type="GO" id="GO:0046872">
    <property type="term" value="F:metal ion binding"/>
    <property type="evidence" value="ECO:0007669"/>
    <property type="project" value="UniProtKB-KW"/>
</dbReference>
<dbReference type="InterPro" id="IPR014710">
    <property type="entry name" value="RmlC-like_jellyroll"/>
</dbReference>
<evidence type="ECO:0000313" key="3">
    <source>
        <dbReference type="EMBL" id="TWI92653.1"/>
    </source>
</evidence>
<dbReference type="Gene3D" id="2.60.120.10">
    <property type="entry name" value="Jelly Rolls"/>
    <property type="match status" value="1"/>
</dbReference>
<dbReference type="InterPro" id="IPR013096">
    <property type="entry name" value="Cupin_2"/>
</dbReference>
<reference evidence="3 4" key="1">
    <citation type="submission" date="2019-07" db="EMBL/GenBank/DDBJ databases">
        <title>Genomic Encyclopedia of Archaeal and Bacterial Type Strains, Phase II (KMG-II): from individual species to whole genera.</title>
        <authorList>
            <person name="Goeker M."/>
        </authorList>
    </citation>
    <scope>NUCLEOTIDE SEQUENCE [LARGE SCALE GENOMIC DNA]</scope>
    <source>
        <strain evidence="3 4">ATCC BAA-252</strain>
    </source>
</reference>
<dbReference type="AlphaFoldDB" id="A0A562TH35"/>